<dbReference type="Proteomes" id="UP001187471">
    <property type="component" value="Unassembled WGS sequence"/>
</dbReference>
<evidence type="ECO:0000256" key="6">
    <source>
        <dbReference type="ARBA" id="ARBA00022842"/>
    </source>
</evidence>
<organism evidence="8 9">
    <name type="scientific">Escallonia rubra</name>
    <dbReference type="NCBI Taxonomy" id="112253"/>
    <lineage>
        <taxon>Eukaryota</taxon>
        <taxon>Viridiplantae</taxon>
        <taxon>Streptophyta</taxon>
        <taxon>Embryophyta</taxon>
        <taxon>Tracheophyta</taxon>
        <taxon>Spermatophyta</taxon>
        <taxon>Magnoliopsida</taxon>
        <taxon>eudicotyledons</taxon>
        <taxon>Gunneridae</taxon>
        <taxon>Pentapetalae</taxon>
        <taxon>asterids</taxon>
        <taxon>campanulids</taxon>
        <taxon>Escalloniales</taxon>
        <taxon>Escalloniaceae</taxon>
        <taxon>Escallonia</taxon>
    </lineage>
</organism>
<evidence type="ECO:0000313" key="9">
    <source>
        <dbReference type="Proteomes" id="UP001187471"/>
    </source>
</evidence>
<dbReference type="GO" id="GO:0000287">
    <property type="term" value="F:magnesium ion binding"/>
    <property type="evidence" value="ECO:0007669"/>
    <property type="project" value="InterPro"/>
</dbReference>
<dbReference type="SUPFAM" id="SSF50324">
    <property type="entry name" value="Inorganic pyrophosphatase"/>
    <property type="match status" value="1"/>
</dbReference>
<keyword evidence="4" id="KW-0479">Metal-binding</keyword>
<comment type="similarity">
    <text evidence="2">Belongs to the PPase family.</text>
</comment>
<dbReference type="PANTHER" id="PTHR10286">
    <property type="entry name" value="INORGANIC PYROPHOSPHATASE"/>
    <property type="match status" value="1"/>
</dbReference>
<dbReference type="EMBL" id="JAVXUO010002140">
    <property type="protein sequence ID" value="KAK2975916.1"/>
    <property type="molecule type" value="Genomic_DNA"/>
</dbReference>
<evidence type="ECO:0000256" key="7">
    <source>
        <dbReference type="ARBA" id="ARBA00047820"/>
    </source>
</evidence>
<keyword evidence="5" id="KW-0378">Hydrolase</keyword>
<dbReference type="InterPro" id="IPR036649">
    <property type="entry name" value="Pyrophosphatase_sf"/>
</dbReference>
<dbReference type="Gene3D" id="3.90.80.10">
    <property type="entry name" value="Inorganic pyrophosphatase"/>
    <property type="match status" value="1"/>
</dbReference>
<sequence>MPMIDQKDDKIIVVCANDLECKGYTDIKELSPHCLAEIRRFFEDCILSYKFITNNIDKKNENNEVAVDDFLPATKKAYEAIQHSV</sequence>
<proteinExistence type="inferred from homology"/>
<evidence type="ECO:0000313" key="8">
    <source>
        <dbReference type="EMBL" id="KAK2975916.1"/>
    </source>
</evidence>
<protein>
    <recommendedName>
        <fullName evidence="3">inorganic diphosphatase</fullName>
        <ecNumber evidence="3">3.6.1.1</ecNumber>
    </recommendedName>
</protein>
<gene>
    <name evidence="8" type="ORF">RJ640_000681</name>
</gene>
<reference evidence="8" key="1">
    <citation type="submission" date="2022-12" db="EMBL/GenBank/DDBJ databases">
        <title>Draft genome assemblies for two species of Escallonia (Escalloniales).</title>
        <authorList>
            <person name="Chanderbali A."/>
            <person name="Dervinis C."/>
            <person name="Anghel I."/>
            <person name="Soltis D."/>
            <person name="Soltis P."/>
            <person name="Zapata F."/>
        </authorList>
    </citation>
    <scope>NUCLEOTIDE SEQUENCE</scope>
    <source>
        <strain evidence="8">UCBG92.1500</strain>
        <tissue evidence="8">Leaf</tissue>
    </source>
</reference>
<dbReference type="AlphaFoldDB" id="A0AA88UBG9"/>
<dbReference type="GO" id="GO:0004427">
    <property type="term" value="F:inorganic diphosphate phosphatase activity"/>
    <property type="evidence" value="ECO:0007669"/>
    <property type="project" value="UniProtKB-EC"/>
</dbReference>
<comment type="cofactor">
    <cofactor evidence="1">
        <name>Mg(2+)</name>
        <dbReference type="ChEBI" id="CHEBI:18420"/>
    </cofactor>
</comment>
<evidence type="ECO:0000256" key="5">
    <source>
        <dbReference type="ARBA" id="ARBA00022801"/>
    </source>
</evidence>
<dbReference type="Pfam" id="PF00719">
    <property type="entry name" value="Pyrophosphatase"/>
    <property type="match status" value="1"/>
</dbReference>
<dbReference type="GO" id="GO:0005737">
    <property type="term" value="C:cytoplasm"/>
    <property type="evidence" value="ECO:0007669"/>
    <property type="project" value="InterPro"/>
</dbReference>
<dbReference type="EC" id="3.6.1.1" evidence="3"/>
<keyword evidence="6" id="KW-0460">Magnesium</keyword>
<accession>A0AA88UBG9</accession>
<dbReference type="InterPro" id="IPR008162">
    <property type="entry name" value="Pyrophosphatase"/>
</dbReference>
<evidence type="ECO:0000256" key="2">
    <source>
        <dbReference type="ARBA" id="ARBA00006220"/>
    </source>
</evidence>
<name>A0AA88UBG9_9ASTE</name>
<evidence type="ECO:0000256" key="1">
    <source>
        <dbReference type="ARBA" id="ARBA00001946"/>
    </source>
</evidence>
<evidence type="ECO:0000256" key="3">
    <source>
        <dbReference type="ARBA" id="ARBA00012146"/>
    </source>
</evidence>
<keyword evidence="9" id="KW-1185">Reference proteome</keyword>
<dbReference type="GO" id="GO:0006796">
    <property type="term" value="P:phosphate-containing compound metabolic process"/>
    <property type="evidence" value="ECO:0007669"/>
    <property type="project" value="InterPro"/>
</dbReference>
<comment type="caution">
    <text evidence="8">The sequence shown here is derived from an EMBL/GenBank/DDBJ whole genome shotgun (WGS) entry which is preliminary data.</text>
</comment>
<comment type="catalytic activity">
    <reaction evidence="7">
        <text>diphosphate + H2O = 2 phosphate + H(+)</text>
        <dbReference type="Rhea" id="RHEA:24576"/>
        <dbReference type="ChEBI" id="CHEBI:15377"/>
        <dbReference type="ChEBI" id="CHEBI:15378"/>
        <dbReference type="ChEBI" id="CHEBI:33019"/>
        <dbReference type="ChEBI" id="CHEBI:43474"/>
        <dbReference type="EC" id="3.6.1.1"/>
    </reaction>
</comment>
<evidence type="ECO:0000256" key="4">
    <source>
        <dbReference type="ARBA" id="ARBA00022723"/>
    </source>
</evidence>